<dbReference type="Proteomes" id="UP000184275">
    <property type="component" value="Unassembled WGS sequence"/>
</dbReference>
<gene>
    <name evidence="2" type="ORF">SAMN05720469_12151</name>
</gene>
<dbReference type="AlphaFoldDB" id="A0A1M6W1K3"/>
<dbReference type="PANTHER" id="PTHR13696:SF52">
    <property type="entry name" value="PARA FAMILY PROTEIN CT_582"/>
    <property type="match status" value="1"/>
</dbReference>
<evidence type="ECO:0000259" key="1">
    <source>
        <dbReference type="Pfam" id="PF13614"/>
    </source>
</evidence>
<accession>A0A1M6W1K3</accession>
<name>A0A1M6W1K3_9BACT</name>
<feature type="domain" description="AAA" evidence="1">
    <location>
        <begin position="2"/>
        <end position="162"/>
    </location>
</feature>
<dbReference type="EMBL" id="FRAW01000021">
    <property type="protein sequence ID" value="SHK87614.1"/>
    <property type="molecule type" value="Genomic_DNA"/>
</dbReference>
<proteinExistence type="predicted"/>
<reference evidence="3" key="1">
    <citation type="submission" date="2016-11" db="EMBL/GenBank/DDBJ databases">
        <authorList>
            <person name="Varghese N."/>
            <person name="Submissions S."/>
        </authorList>
    </citation>
    <scope>NUCLEOTIDE SEQUENCE [LARGE SCALE GENOMIC DNA]</scope>
    <source>
        <strain evidence="3">UWOS</strain>
    </source>
</reference>
<dbReference type="Gene3D" id="3.40.50.300">
    <property type="entry name" value="P-loop containing nucleotide triphosphate hydrolases"/>
    <property type="match status" value="1"/>
</dbReference>
<dbReference type="InterPro" id="IPR027417">
    <property type="entry name" value="P-loop_NTPase"/>
</dbReference>
<dbReference type="SUPFAM" id="SSF52540">
    <property type="entry name" value="P-loop containing nucleoside triphosphate hydrolases"/>
    <property type="match status" value="1"/>
</dbReference>
<protein>
    <submittedName>
        <fullName evidence="2">Cellulose biosynthesis protein BcsQ</fullName>
    </submittedName>
</protein>
<evidence type="ECO:0000313" key="3">
    <source>
        <dbReference type="Proteomes" id="UP000184275"/>
    </source>
</evidence>
<dbReference type="InterPro" id="IPR050678">
    <property type="entry name" value="DNA_Partitioning_ATPase"/>
</dbReference>
<organism evidence="2 3">
    <name type="scientific">Fibrobacter intestinalis</name>
    <dbReference type="NCBI Taxonomy" id="28122"/>
    <lineage>
        <taxon>Bacteria</taxon>
        <taxon>Pseudomonadati</taxon>
        <taxon>Fibrobacterota</taxon>
        <taxon>Fibrobacteria</taxon>
        <taxon>Fibrobacterales</taxon>
        <taxon>Fibrobacteraceae</taxon>
        <taxon>Fibrobacter</taxon>
    </lineage>
</organism>
<dbReference type="PANTHER" id="PTHR13696">
    <property type="entry name" value="P-LOOP CONTAINING NUCLEOSIDE TRIPHOSPHATE HYDROLASE"/>
    <property type="match status" value="1"/>
</dbReference>
<dbReference type="Pfam" id="PF13614">
    <property type="entry name" value="AAA_31"/>
    <property type="match status" value="1"/>
</dbReference>
<evidence type="ECO:0000313" key="2">
    <source>
        <dbReference type="EMBL" id="SHK87614.1"/>
    </source>
</evidence>
<dbReference type="InterPro" id="IPR025669">
    <property type="entry name" value="AAA_dom"/>
</dbReference>
<sequence length="314" mass="34766">MGHRTLLVDGDPQCNLTSLFLGAEGFDRYFTEEATSNKNIKDGVAPVFEGQPIQIQAFKCPNASRNRNLYLLPGHMNLSEYEANLSFALGATSVLSALKNLPGAYNHLIETICEQYDIDYAIIDLNPALSALNQVLFLSADAFVIPLNPDCFAKMALKSLSTILPGWVNWSVKNRDMYDGAAYCLPSKPPRFVGVIPQRFNIRNGKPTTAYAIQISELLEIVKSDVVPSFARMGMTFSTADYEAAGIPENRELMEIKDFQGLSPKSQKYSVPVYALTDAELEAQGAALKVSKSNRKEFGQMYEEICKKIELLPI</sequence>
<keyword evidence="3" id="KW-1185">Reference proteome</keyword>